<dbReference type="OrthoDB" id="10259112at2759"/>
<evidence type="ECO:0000313" key="3">
    <source>
        <dbReference type="Proteomes" id="UP000001307"/>
    </source>
</evidence>
<dbReference type="InterPro" id="IPR038461">
    <property type="entry name" value="Schlafen_AlbA_2_dom_sf"/>
</dbReference>
<organism evidence="2">
    <name type="scientific">Oikopleura dioica</name>
    <name type="common">Tunicate</name>
    <dbReference type="NCBI Taxonomy" id="34765"/>
    <lineage>
        <taxon>Eukaryota</taxon>
        <taxon>Metazoa</taxon>
        <taxon>Chordata</taxon>
        <taxon>Tunicata</taxon>
        <taxon>Appendicularia</taxon>
        <taxon>Copelata</taxon>
        <taxon>Oikopleuridae</taxon>
        <taxon>Oikopleura</taxon>
    </lineage>
</organism>
<gene>
    <name evidence="2" type="ORF">GSOID_T00010972001</name>
</gene>
<keyword evidence="3" id="KW-1185">Reference proteome</keyword>
<feature type="domain" description="Schlafen AlbA-2" evidence="1">
    <location>
        <begin position="25"/>
        <end position="108"/>
    </location>
</feature>
<dbReference type="EMBL" id="FN653051">
    <property type="protein sequence ID" value="CBY10142.1"/>
    <property type="molecule type" value="Genomic_DNA"/>
</dbReference>
<name>E4XHJ4_OIKDI</name>
<dbReference type="InterPro" id="IPR029684">
    <property type="entry name" value="Schlafen"/>
</dbReference>
<dbReference type="InterPro" id="IPR007421">
    <property type="entry name" value="Schlafen_AlbA_2_dom"/>
</dbReference>
<dbReference type="Gene3D" id="3.30.950.30">
    <property type="entry name" value="Schlafen, AAA domain"/>
    <property type="match status" value="1"/>
</dbReference>
<sequence>MKFRMISKINWKRYYRFDTKINEVEDRTHEFKNHWFITQAQIKRGGFRLHPITTVICGFLNQGLGGTIYLGIRDSGQVTGLSLTPNEIDHLSVSVGDALERFNPVVTPGLVTVVFIPILNHQNACSPKATIIDKREYYEKMRSESKDDDINPHEINGDSSNCWCGKEAAVMKNNGVAIPSWIVEIKVNKHGGFESDIQDEMSDVPKMKYYLAYEDECGQAFLRHDAVNRRMHPFDISRHINDQTRSHYEAIRDDLKKEIDDELATMDLPNKLKNLCAPEIAGSLRKQLGRPILSDVQRMLS</sequence>
<dbReference type="Proteomes" id="UP000001307">
    <property type="component" value="Unassembled WGS sequence"/>
</dbReference>
<dbReference type="Pfam" id="PF04326">
    <property type="entry name" value="SLFN_AlbA_2"/>
    <property type="match status" value="1"/>
</dbReference>
<proteinExistence type="predicted"/>
<reference evidence="2" key="1">
    <citation type="journal article" date="2010" name="Science">
        <title>Plasticity of animal genome architecture unmasked by rapid evolution of a pelagic tunicate.</title>
        <authorList>
            <person name="Denoeud F."/>
            <person name="Henriet S."/>
            <person name="Mungpakdee S."/>
            <person name="Aury J.M."/>
            <person name="Da Silva C."/>
            <person name="Brinkmann H."/>
            <person name="Mikhaleva J."/>
            <person name="Olsen L.C."/>
            <person name="Jubin C."/>
            <person name="Canestro C."/>
            <person name="Bouquet J.M."/>
            <person name="Danks G."/>
            <person name="Poulain J."/>
            <person name="Campsteijn C."/>
            <person name="Adamski M."/>
            <person name="Cross I."/>
            <person name="Yadetie F."/>
            <person name="Muffato M."/>
            <person name="Louis A."/>
            <person name="Butcher S."/>
            <person name="Tsagkogeorga G."/>
            <person name="Konrad A."/>
            <person name="Singh S."/>
            <person name="Jensen M.F."/>
            <person name="Cong E.H."/>
            <person name="Eikeseth-Otteraa H."/>
            <person name="Noel B."/>
            <person name="Anthouard V."/>
            <person name="Porcel B.M."/>
            <person name="Kachouri-Lafond R."/>
            <person name="Nishino A."/>
            <person name="Ugolini M."/>
            <person name="Chourrout P."/>
            <person name="Nishida H."/>
            <person name="Aasland R."/>
            <person name="Huzurbazar S."/>
            <person name="Westhof E."/>
            <person name="Delsuc F."/>
            <person name="Lehrach H."/>
            <person name="Reinhardt R."/>
            <person name="Weissenbach J."/>
            <person name="Roy S.W."/>
            <person name="Artiguenave F."/>
            <person name="Postlethwait J.H."/>
            <person name="Manak J.R."/>
            <person name="Thompson E.M."/>
            <person name="Jaillon O."/>
            <person name="Du Pasquier L."/>
            <person name="Boudinot P."/>
            <person name="Liberles D.A."/>
            <person name="Volff J.N."/>
            <person name="Philippe H."/>
            <person name="Lenhard B."/>
            <person name="Roest Crollius H."/>
            <person name="Wincker P."/>
            <person name="Chourrout D."/>
        </authorList>
    </citation>
    <scope>NUCLEOTIDE SEQUENCE [LARGE SCALE GENOMIC DNA]</scope>
</reference>
<dbReference type="PANTHER" id="PTHR12155:SF41">
    <property type="entry name" value="SCHLAFEN ALBA-2 DOMAIN-CONTAINING PROTEIN"/>
    <property type="match status" value="1"/>
</dbReference>
<evidence type="ECO:0000259" key="1">
    <source>
        <dbReference type="Pfam" id="PF04326"/>
    </source>
</evidence>
<dbReference type="PANTHER" id="PTHR12155">
    <property type="entry name" value="SCHLAFEN"/>
    <property type="match status" value="1"/>
</dbReference>
<protein>
    <recommendedName>
        <fullName evidence="1">Schlafen AlbA-2 domain-containing protein</fullName>
    </recommendedName>
</protein>
<dbReference type="AlphaFoldDB" id="E4XHJ4"/>
<evidence type="ECO:0000313" key="2">
    <source>
        <dbReference type="EMBL" id="CBY10142.1"/>
    </source>
</evidence>
<dbReference type="InParanoid" id="E4XHJ4"/>
<accession>E4XHJ4</accession>